<gene>
    <name evidence="2" type="ORF">CesoFtcFv8_002857</name>
</gene>
<comment type="caution">
    <text evidence="2">The sequence shown here is derived from an EMBL/GenBank/DDBJ whole genome shotgun (WGS) entry which is preliminary data.</text>
</comment>
<keyword evidence="3" id="KW-1185">Reference proteome</keyword>
<name>A0AAN8CYU6_9TELE</name>
<dbReference type="EMBL" id="JAULUE010002047">
    <property type="protein sequence ID" value="KAK5913036.1"/>
    <property type="molecule type" value="Genomic_DNA"/>
</dbReference>
<evidence type="ECO:0000313" key="2">
    <source>
        <dbReference type="EMBL" id="KAK5913036.1"/>
    </source>
</evidence>
<reference evidence="2 3" key="1">
    <citation type="journal article" date="2023" name="Mol. Biol. Evol.">
        <title>Genomics of Secondarily Temperate Adaptation in the Only Non-Antarctic Icefish.</title>
        <authorList>
            <person name="Rivera-Colon A.G."/>
            <person name="Rayamajhi N."/>
            <person name="Minhas B.F."/>
            <person name="Madrigal G."/>
            <person name="Bilyk K.T."/>
            <person name="Yoon V."/>
            <person name="Hune M."/>
            <person name="Gregory S."/>
            <person name="Cheng C.H.C."/>
            <person name="Catchen J.M."/>
        </authorList>
    </citation>
    <scope>NUCLEOTIDE SEQUENCE [LARGE SCALE GENOMIC DNA]</scope>
    <source>
        <strain evidence="2">JC2023a</strain>
    </source>
</reference>
<proteinExistence type="predicted"/>
<organism evidence="2 3">
    <name type="scientific">Champsocephalus esox</name>
    <name type="common">pike icefish</name>
    <dbReference type="NCBI Taxonomy" id="159716"/>
    <lineage>
        <taxon>Eukaryota</taxon>
        <taxon>Metazoa</taxon>
        <taxon>Chordata</taxon>
        <taxon>Craniata</taxon>
        <taxon>Vertebrata</taxon>
        <taxon>Euteleostomi</taxon>
        <taxon>Actinopterygii</taxon>
        <taxon>Neopterygii</taxon>
        <taxon>Teleostei</taxon>
        <taxon>Neoteleostei</taxon>
        <taxon>Acanthomorphata</taxon>
        <taxon>Eupercaria</taxon>
        <taxon>Perciformes</taxon>
        <taxon>Notothenioidei</taxon>
        <taxon>Channichthyidae</taxon>
        <taxon>Champsocephalus</taxon>
    </lineage>
</organism>
<evidence type="ECO:0000256" key="1">
    <source>
        <dbReference type="SAM" id="MobiDB-lite"/>
    </source>
</evidence>
<evidence type="ECO:0000313" key="3">
    <source>
        <dbReference type="Proteomes" id="UP001335648"/>
    </source>
</evidence>
<feature type="compositionally biased region" description="Pro residues" evidence="1">
    <location>
        <begin position="1"/>
        <end position="19"/>
    </location>
</feature>
<protein>
    <submittedName>
        <fullName evidence="2">Uncharacterized protein</fullName>
    </submittedName>
</protein>
<dbReference type="AlphaFoldDB" id="A0AAN8CYU6"/>
<dbReference type="Proteomes" id="UP001335648">
    <property type="component" value="Unassembled WGS sequence"/>
</dbReference>
<sequence>MYHPPSPYPQPPHAPPPSPAFVLITTSPEQMVLCFALARSDRQPLSANRLPENQLTGLHSARCFYHCSSPIHRSSSSGGISGRHTGCLLGCSRLEISVQHASLRGAL</sequence>
<feature type="region of interest" description="Disordered" evidence="1">
    <location>
        <begin position="1"/>
        <end position="20"/>
    </location>
</feature>
<accession>A0AAN8CYU6</accession>